<proteinExistence type="predicted"/>
<accession>A0A7R9D1D6</accession>
<reference evidence="1" key="1">
    <citation type="submission" date="2020-11" db="EMBL/GenBank/DDBJ databases">
        <authorList>
            <person name="Tran Van P."/>
        </authorList>
    </citation>
    <scope>NUCLEOTIDE SEQUENCE</scope>
</reference>
<organism evidence="1">
    <name type="scientific">Timema cristinae</name>
    <name type="common">Walking stick</name>
    <dbReference type="NCBI Taxonomy" id="61476"/>
    <lineage>
        <taxon>Eukaryota</taxon>
        <taxon>Metazoa</taxon>
        <taxon>Ecdysozoa</taxon>
        <taxon>Arthropoda</taxon>
        <taxon>Hexapoda</taxon>
        <taxon>Insecta</taxon>
        <taxon>Pterygota</taxon>
        <taxon>Neoptera</taxon>
        <taxon>Polyneoptera</taxon>
        <taxon>Phasmatodea</taxon>
        <taxon>Timematodea</taxon>
        <taxon>Timematoidea</taxon>
        <taxon>Timematidae</taxon>
        <taxon>Timema</taxon>
    </lineage>
</organism>
<dbReference type="AlphaFoldDB" id="A0A7R9D1D6"/>
<gene>
    <name evidence="1" type="ORF">TCEB3V08_LOCUS8465</name>
</gene>
<dbReference type="EMBL" id="OC319797">
    <property type="protein sequence ID" value="CAD7406335.1"/>
    <property type="molecule type" value="Genomic_DNA"/>
</dbReference>
<protein>
    <submittedName>
        <fullName evidence="1">Uncharacterized protein</fullName>
    </submittedName>
</protein>
<name>A0A7R9D1D6_TIMCR</name>
<evidence type="ECO:0000313" key="1">
    <source>
        <dbReference type="EMBL" id="CAD7406335.1"/>
    </source>
</evidence>
<sequence>MDVQQITTSSHRVRCVQPLLPSVRRFQGHQLEPEEIHRPVLRHRLVQERPTGRHAVEMSLWQLSKVYVQVCPDVCSSIRHKRNERPVAIAPFAPTLLSMALL</sequence>